<keyword evidence="9" id="KW-1185">Reference proteome</keyword>
<dbReference type="InterPro" id="IPR002010">
    <property type="entry name" value="T3SS_IM_R"/>
</dbReference>
<reference evidence="9" key="1">
    <citation type="journal article" date="2011" name="Stand. Genomic Sci.">
        <title>Genome sequence of the filamentous, gliding Thiothrix nivea neotype strain (JP2(T)).</title>
        <authorList>
            <person name="Lapidus A."/>
            <person name="Nolan M."/>
            <person name="Lucas S."/>
            <person name="Glavina Del Rio T."/>
            <person name="Tice H."/>
            <person name="Cheng J.F."/>
            <person name="Tapia R."/>
            <person name="Han C."/>
            <person name="Goodwin L."/>
            <person name="Pitluck S."/>
            <person name="Liolios K."/>
            <person name="Pagani I."/>
            <person name="Ivanova N."/>
            <person name="Huntemann M."/>
            <person name="Mavromatis K."/>
            <person name="Mikhailova N."/>
            <person name="Pati A."/>
            <person name="Chen A."/>
            <person name="Palaniappan K."/>
            <person name="Land M."/>
            <person name="Brambilla E.M."/>
            <person name="Rohde M."/>
            <person name="Abt B."/>
            <person name="Verbarg S."/>
            <person name="Goker M."/>
            <person name="Bristow J."/>
            <person name="Eisen J.A."/>
            <person name="Markowitz V."/>
            <person name="Hugenholtz P."/>
            <person name="Kyrpides N.C."/>
            <person name="Klenk H.P."/>
            <person name="Woyke T."/>
        </authorList>
    </citation>
    <scope>NUCLEOTIDE SEQUENCE [LARGE SCALE GENOMIC DNA]</scope>
    <source>
        <strain evidence="9">ATCC 35100 / DSM 5205 / JP2</strain>
    </source>
</reference>
<proteinExistence type="inferred from homology"/>
<dbReference type="InterPro" id="IPR006304">
    <property type="entry name" value="T3SS_SpaR/YscT"/>
</dbReference>
<feature type="transmembrane region" description="Helical" evidence="7">
    <location>
        <begin position="124"/>
        <end position="146"/>
    </location>
</feature>
<dbReference type="RefSeq" id="WP_002709656.1">
    <property type="nucleotide sequence ID" value="NZ_JH651384.1"/>
</dbReference>
<dbReference type="GO" id="GO:0005886">
    <property type="term" value="C:plasma membrane"/>
    <property type="evidence" value="ECO:0007669"/>
    <property type="project" value="UniProtKB-SubCell"/>
</dbReference>
<evidence type="ECO:0000256" key="5">
    <source>
        <dbReference type="ARBA" id="ARBA00022989"/>
    </source>
</evidence>
<keyword evidence="4 7" id="KW-0812">Transmembrane</keyword>
<name>A0A656HKC3_THINJ</name>
<dbReference type="Pfam" id="PF01311">
    <property type="entry name" value="Bac_export_1"/>
    <property type="match status" value="1"/>
</dbReference>
<dbReference type="GO" id="GO:0006605">
    <property type="term" value="P:protein targeting"/>
    <property type="evidence" value="ECO:0007669"/>
    <property type="project" value="UniProtKB-UniRule"/>
</dbReference>
<dbReference type="EMBL" id="JH651384">
    <property type="protein sequence ID" value="EIJ35760.1"/>
    <property type="molecule type" value="Genomic_DNA"/>
</dbReference>
<dbReference type="PANTHER" id="PTHR30065:SF1">
    <property type="entry name" value="SURFACE PRESENTATION OF ANTIGENS PROTEIN SPAR"/>
    <property type="match status" value="1"/>
</dbReference>
<evidence type="ECO:0000256" key="2">
    <source>
        <dbReference type="ARBA" id="ARBA00009772"/>
    </source>
</evidence>
<evidence type="ECO:0000256" key="3">
    <source>
        <dbReference type="ARBA" id="ARBA00022475"/>
    </source>
</evidence>
<dbReference type="PANTHER" id="PTHR30065">
    <property type="entry name" value="FLAGELLAR BIOSYNTHETIC PROTEIN FLIR"/>
    <property type="match status" value="1"/>
</dbReference>
<dbReference type="AlphaFoldDB" id="A0A656HKC3"/>
<feature type="transmembrane region" description="Helical" evidence="7">
    <location>
        <begin position="212"/>
        <end position="241"/>
    </location>
</feature>
<keyword evidence="3 7" id="KW-1003">Cell membrane</keyword>
<feature type="transmembrane region" description="Helical" evidence="7">
    <location>
        <begin position="79"/>
        <end position="103"/>
    </location>
</feature>
<evidence type="ECO:0000313" key="9">
    <source>
        <dbReference type="Proteomes" id="UP000005317"/>
    </source>
</evidence>
<evidence type="ECO:0000313" key="8">
    <source>
        <dbReference type="EMBL" id="EIJ35760.1"/>
    </source>
</evidence>
<evidence type="ECO:0000256" key="4">
    <source>
        <dbReference type="ARBA" id="ARBA00022692"/>
    </source>
</evidence>
<dbReference type="NCBIfam" id="TIGR01401">
    <property type="entry name" value="fliR_like_III"/>
    <property type="match status" value="1"/>
</dbReference>
<dbReference type="OrthoDB" id="9807748at2"/>
<evidence type="ECO:0000256" key="6">
    <source>
        <dbReference type="ARBA" id="ARBA00023136"/>
    </source>
</evidence>
<accession>A0A656HKC3</accession>
<feature type="transmembrane region" description="Helical" evidence="7">
    <location>
        <begin position="179"/>
        <end position="200"/>
    </location>
</feature>
<comment type="subcellular location">
    <subcellularLocation>
        <location evidence="1 7">Cell membrane</location>
        <topology evidence="1 7">Multi-pass membrane protein</topology>
    </subcellularLocation>
</comment>
<comment type="similarity">
    <text evidence="2 7">Belongs to the FliR/MopE/SpaR family.</text>
</comment>
<organism evidence="8 9">
    <name type="scientific">Thiothrix nivea (strain ATCC 35100 / DSM 5205 / JP2)</name>
    <dbReference type="NCBI Taxonomy" id="870187"/>
    <lineage>
        <taxon>Bacteria</taxon>
        <taxon>Pseudomonadati</taxon>
        <taxon>Pseudomonadota</taxon>
        <taxon>Gammaproteobacteria</taxon>
        <taxon>Thiotrichales</taxon>
        <taxon>Thiotrichaceae</taxon>
        <taxon>Thiothrix</taxon>
    </lineage>
</organism>
<protein>
    <submittedName>
        <fullName evidence="8">Type III secretion protein SpaR/YscT/HrcT</fullName>
    </submittedName>
</protein>
<dbReference type="Proteomes" id="UP000005317">
    <property type="component" value="Unassembled WGS sequence"/>
</dbReference>
<gene>
    <name evidence="8" type="ORF">Thini_3243</name>
</gene>
<evidence type="ECO:0000256" key="7">
    <source>
        <dbReference type="RuleBase" id="RU362072"/>
    </source>
</evidence>
<sequence>MDLAVIQSWLIAWAFTAPRVLVTFALLPVLTEPLLPSTLRNGIILILSMFVLPLTHEQFLNIQPDVLSMLGIMVKEGLLGMLLGFTLSVPFWAVKAAGFLIDMQRGVMSGLFFSQMTANMVSPLGNLFNMLLTTLLLVSGGFLVLLETLFLSYQTWPIDQFFPSFTPKVAAFFLQQLDLLMYTSLLLAGPLLGIMFLIDIGTGLVGRFLPQLNAFLIAMPIKSGVTFFVLALYIGFIATYLKDGFFSMGNNLKILDNLLR</sequence>
<feature type="transmembrane region" description="Helical" evidence="7">
    <location>
        <begin position="6"/>
        <end position="30"/>
    </location>
</feature>
<keyword evidence="6 7" id="KW-0472">Membrane</keyword>
<keyword evidence="5 7" id="KW-1133">Transmembrane helix</keyword>
<dbReference type="PRINTS" id="PR00953">
    <property type="entry name" value="TYPE3IMRPROT"/>
</dbReference>
<evidence type="ECO:0000256" key="1">
    <source>
        <dbReference type="ARBA" id="ARBA00004651"/>
    </source>
</evidence>